<dbReference type="Proteomes" id="UP001183629">
    <property type="component" value="Unassembled WGS sequence"/>
</dbReference>
<organism evidence="2 3">
    <name type="scientific">Catenuloplanes niger</name>
    <dbReference type="NCBI Taxonomy" id="587534"/>
    <lineage>
        <taxon>Bacteria</taxon>
        <taxon>Bacillati</taxon>
        <taxon>Actinomycetota</taxon>
        <taxon>Actinomycetes</taxon>
        <taxon>Micromonosporales</taxon>
        <taxon>Micromonosporaceae</taxon>
        <taxon>Catenuloplanes</taxon>
    </lineage>
</organism>
<proteinExistence type="predicted"/>
<feature type="region of interest" description="Disordered" evidence="1">
    <location>
        <begin position="868"/>
        <end position="893"/>
    </location>
</feature>
<gene>
    <name evidence="2" type="ORF">J2S44_006175</name>
</gene>
<comment type="caution">
    <text evidence="2">The sequence shown here is derived from an EMBL/GenBank/DDBJ whole genome shotgun (WGS) entry which is preliminary data.</text>
</comment>
<evidence type="ECO:0000313" key="2">
    <source>
        <dbReference type="EMBL" id="MDR7325925.1"/>
    </source>
</evidence>
<feature type="compositionally biased region" description="Low complexity" evidence="1">
    <location>
        <begin position="349"/>
        <end position="360"/>
    </location>
</feature>
<accession>A0AAE3ZW58</accession>
<feature type="region of interest" description="Disordered" evidence="1">
    <location>
        <begin position="943"/>
        <end position="997"/>
    </location>
</feature>
<feature type="region of interest" description="Disordered" evidence="1">
    <location>
        <begin position="325"/>
        <end position="360"/>
    </location>
</feature>
<reference evidence="2 3" key="1">
    <citation type="submission" date="2023-07" db="EMBL/GenBank/DDBJ databases">
        <title>Sequencing the genomes of 1000 actinobacteria strains.</title>
        <authorList>
            <person name="Klenk H.-P."/>
        </authorList>
    </citation>
    <scope>NUCLEOTIDE SEQUENCE [LARGE SCALE GENOMIC DNA]</scope>
    <source>
        <strain evidence="2 3">DSM 44711</strain>
    </source>
</reference>
<feature type="compositionally biased region" description="Basic and acidic residues" evidence="1">
    <location>
        <begin position="877"/>
        <end position="886"/>
    </location>
</feature>
<dbReference type="RefSeq" id="WP_310421033.1">
    <property type="nucleotide sequence ID" value="NZ_JAVDYC010000001.1"/>
</dbReference>
<feature type="compositionally biased region" description="Low complexity" evidence="1">
    <location>
        <begin position="964"/>
        <end position="974"/>
    </location>
</feature>
<evidence type="ECO:0000313" key="3">
    <source>
        <dbReference type="Proteomes" id="UP001183629"/>
    </source>
</evidence>
<keyword evidence="3" id="KW-1185">Reference proteome</keyword>
<dbReference type="EMBL" id="JAVDYC010000001">
    <property type="protein sequence ID" value="MDR7325925.1"/>
    <property type="molecule type" value="Genomic_DNA"/>
</dbReference>
<sequence length="2031" mass="215848">MANAGDISVLCADGRFIAIPVGVFYHDGPMSEPIDPTLLTGAMRAGRVPGTTTVFVQEQTRLKLGAIDRLRRVLDDIPALLRDRYVLGTLPGERVDQEAWLGLTDAFGIPKHASFGPGLTPSPRVVPLNAAGLETQDTPAAVRLLSRSQAAARETLRSVLDGTPPSWQRLEQLVAQAVTIRDDLHVRPKLRGDEQRAPSGAAYALAAGIALYGIPDGVDPDALLRSMRPISAAEVLRAWGGDATPTAPEDLVDALVATPGSGALVTVAPTGSGRPGLGWLVSRPDGLAWIDPEMHDGAAIRVMPPEDAVSLLRALPGPSPMALRVPAPATALPDPPITDPGTAPSTPSGPAVAGVPVRPGPVHDGFAEQFGLLDALVGAAGVAESATVGDVAGEAQLLLDGLFSSADAMRGVLESDLRDSEENALRMWSVVGSDLADLTLRDSSDDAEARAVFAAVVAKTEDMLGQIAWVRGHMGRVDGQEDAPPAPASGVVLPGVDRIVGEELGLKVPEAAEPLVVRMLQAGSVPGQAQRVQRHEIPQKQAELTAYRRAIRDALPAATATASRVLPADQSQAFASAANAFRILVDGRENFASLTAAEQTWFDSAYRNYNAIYGNLADAFSNLGRYAAWASLAADGSLIRQDVPGWTAIVNSLDAREKALYRTRREAAREVQASQAHIRVANQRPEYERSAGRSIAIAAGQVGNKDAFRDLNGADPAGNGRYYDDAEKTLIDYARMGIMADRYREAVCGTMAMDAFVKFNAWLPGDLIQAVGLLGAGDISMNHSGIHVGPRNQPETLVYDNWVQRTAITNAPNYTVDNLHRYPGTIMSRIGDGFDWRIVGHRYIDYERLAQVDQAPLPQGAVNPLNIGDITHGSYRRNSDSSDDQPHQGLPMNLYGYSANAANYYTPDPAAYRPQPGFTPVPASGMSAATPMFQDAHIAPASMPQYGQPASQQYGSTGGAPVFSAPSPGMASSSSDEEERRVSPRRGGASSGGWNPGVWLLHSPAGSSDGGASWVPSSADGVRAVAKSARSRWEPLRSEAMAKLDAAMSRAGVTDVQMASARTVRTALNTFRTGLDVIIGRGENLSAGAARGILESVAAVYAQAANLMPDALGGASDLPPLSEVLGLAIDAPALTSTVGLQDPTVFTLSTQRPMWAVSTTSALPAYTVGVAPDGSYVVARAPEPGVSEPHGFSGYDVYGPDGRPRGTIDASTEIEEDYVATYFLENNSDVPGVLDLTTFYATGVSTQPFFQSMRVHNTKVQRIREVEYGMEELTVPVDPNRAADSDRDSDTSDGELLRDYRQVRAVTHDIARQRLESRGWTLPTGGFETGQALRPAWTSADAEWAPVDRSAGDAPLQIVTETLDGGIVRNVSGRQTGSGSFEVVDPETGAVVRELHPWTAPGGDTRWTVAPLSTADLAEYGRLAGEIGAGTALEYVQSIVTAGVRLRDDTVLPGFGLYRLAWYGGMGLVRAMVDDQGRVVRARRPLSFDLMERPGDPDLINELVEVGWTVDIGHRNDINRTARLLTLDPYSERARRSLTDAFADAVAGSRSGGPQVYRAEVAPPTGVLPEMLTGSTAQLRLDELRKQVTAAQQRVGPVLELFPSSAAAKSWQDAERSLGGITGVPANGEVTEAVRLFLKAAADVVRLDRTTAEVLAPLSPGRVGPARPVPPPRSFGTWRAGDLAALTDQVGRPVLTVDLSGITPHAIEDLEGALREHQWWGEVPIVVATLGTKVAAGAFAALRERYRPVTVEQAVTRDIEMVWRLHGQDGAMEVEIPGLTADLLRAAAAMPTTPHGTALPPVLAGLLTAGPDATRYHQEHERELADQGVRDALDRLIETAPDGQRLAGFRVALGLPAGVTERLTPVASTALDVEPAYTGGQVPASFAYDFLAQTGGRRERLAMDGLLFQLVLTGRMATDQALELLRAASRTAADHAVVQVFEVVHEAMTLPADVVAANPHEHPVLKALLAKIGEVSSTVSPVGTPPPDCVDPNDRTAFVGRLDMLRDTLRADGQSARATLIETINYILSNC</sequence>
<evidence type="ECO:0000256" key="1">
    <source>
        <dbReference type="SAM" id="MobiDB-lite"/>
    </source>
</evidence>
<protein>
    <submittedName>
        <fullName evidence="2">Uncharacterized protein</fullName>
    </submittedName>
</protein>
<name>A0AAE3ZW58_9ACTN</name>